<protein>
    <submittedName>
        <fullName evidence="1">1347_t:CDS:1</fullName>
    </submittedName>
</protein>
<dbReference type="Proteomes" id="UP000789366">
    <property type="component" value="Unassembled WGS sequence"/>
</dbReference>
<evidence type="ECO:0000313" key="1">
    <source>
        <dbReference type="EMBL" id="CAG8553462.1"/>
    </source>
</evidence>
<dbReference type="EMBL" id="CAJVPW010005336">
    <property type="protein sequence ID" value="CAG8553462.1"/>
    <property type="molecule type" value="Genomic_DNA"/>
</dbReference>
<proteinExistence type="predicted"/>
<evidence type="ECO:0000313" key="2">
    <source>
        <dbReference type="Proteomes" id="UP000789366"/>
    </source>
</evidence>
<gene>
    <name evidence="1" type="ORF">SPELUC_LOCUS5305</name>
</gene>
<keyword evidence="2" id="KW-1185">Reference proteome</keyword>
<accession>A0ACA9LVJ0</accession>
<sequence>GTVHIFNLDVILGNGVNHSPNNGAAYYGEVVVNNTIPPPSGNRQSSLSFMKDLLPKYFSSEWSFAHFKVMADCRCICGFGQERNSVIVICADGSFYKFTFDPRKGGECVREDYENFLRNQYD</sequence>
<comment type="caution">
    <text evidence="1">The sequence shown here is derived from an EMBL/GenBank/DDBJ whole genome shotgun (WGS) entry which is preliminary data.</text>
</comment>
<feature type="non-terminal residue" evidence="1">
    <location>
        <position position="1"/>
    </location>
</feature>
<organism evidence="1 2">
    <name type="scientific">Cetraspora pellucida</name>
    <dbReference type="NCBI Taxonomy" id="1433469"/>
    <lineage>
        <taxon>Eukaryota</taxon>
        <taxon>Fungi</taxon>
        <taxon>Fungi incertae sedis</taxon>
        <taxon>Mucoromycota</taxon>
        <taxon>Glomeromycotina</taxon>
        <taxon>Glomeromycetes</taxon>
        <taxon>Diversisporales</taxon>
        <taxon>Gigasporaceae</taxon>
        <taxon>Cetraspora</taxon>
    </lineage>
</organism>
<reference evidence="1" key="1">
    <citation type="submission" date="2021-06" db="EMBL/GenBank/DDBJ databases">
        <authorList>
            <person name="Kallberg Y."/>
            <person name="Tangrot J."/>
            <person name="Rosling A."/>
        </authorList>
    </citation>
    <scope>NUCLEOTIDE SEQUENCE</scope>
    <source>
        <strain evidence="1">28 12/20/2015</strain>
    </source>
</reference>
<name>A0ACA9LVJ0_9GLOM</name>